<dbReference type="InterPro" id="IPR017900">
    <property type="entry name" value="4Fe4S_Fe_S_CS"/>
</dbReference>
<feature type="binding site" evidence="8">
    <location>
        <position position="413"/>
    </location>
    <ligand>
        <name>[4Fe-4S] cluster</name>
        <dbReference type="ChEBI" id="CHEBI:49883"/>
        <label>2</label>
    </ligand>
</feature>
<dbReference type="Pfam" id="PF13375">
    <property type="entry name" value="RnfC_N"/>
    <property type="match status" value="1"/>
</dbReference>
<dbReference type="InterPro" id="IPR011538">
    <property type="entry name" value="Nuo51_FMN-bd"/>
</dbReference>
<dbReference type="Pfam" id="PF13237">
    <property type="entry name" value="Fer4_10"/>
    <property type="match status" value="1"/>
</dbReference>
<feature type="binding site" evidence="8">
    <location>
        <position position="374"/>
    </location>
    <ligand>
        <name>[4Fe-4S] cluster</name>
        <dbReference type="ChEBI" id="CHEBI:49883"/>
        <label>1</label>
    </ligand>
</feature>
<dbReference type="GO" id="GO:0051539">
    <property type="term" value="F:4 iron, 4 sulfur cluster binding"/>
    <property type="evidence" value="ECO:0007669"/>
    <property type="project" value="UniProtKB-KW"/>
</dbReference>
<dbReference type="InterPro" id="IPR010208">
    <property type="entry name" value="Ion_transpt_RnfC/RsxC"/>
</dbReference>
<dbReference type="GO" id="GO:0022900">
    <property type="term" value="P:electron transport chain"/>
    <property type="evidence" value="ECO:0007669"/>
    <property type="project" value="UniProtKB-UniRule"/>
</dbReference>
<keyword evidence="2 8" id="KW-0004">4Fe-4S</keyword>
<dbReference type="EMBL" id="DXEL01000044">
    <property type="protein sequence ID" value="HIX74542.1"/>
    <property type="molecule type" value="Genomic_DNA"/>
</dbReference>
<dbReference type="Gene3D" id="3.40.50.11540">
    <property type="entry name" value="NADH-ubiquinone oxidoreductase 51kDa subunit"/>
    <property type="match status" value="1"/>
</dbReference>
<dbReference type="GO" id="GO:0046872">
    <property type="term" value="F:metal ion binding"/>
    <property type="evidence" value="ECO:0007669"/>
    <property type="project" value="UniProtKB-KW"/>
</dbReference>
<evidence type="ECO:0000256" key="1">
    <source>
        <dbReference type="ARBA" id="ARBA00022448"/>
    </source>
</evidence>
<feature type="binding site" evidence="8">
    <location>
        <position position="407"/>
    </location>
    <ligand>
        <name>[4Fe-4S] cluster</name>
        <dbReference type="ChEBI" id="CHEBI:49883"/>
        <label>2</label>
    </ligand>
</feature>
<feature type="binding site" evidence="8">
    <location>
        <position position="410"/>
    </location>
    <ligand>
        <name>[4Fe-4S] cluster</name>
        <dbReference type="ChEBI" id="CHEBI:49883"/>
        <label>2</label>
    </ligand>
</feature>
<dbReference type="HAMAP" id="MF_00461">
    <property type="entry name" value="RsxC_RnfC"/>
    <property type="match status" value="1"/>
</dbReference>
<keyword evidence="1 8" id="KW-0813">Transport</keyword>
<dbReference type="SUPFAM" id="SSF46548">
    <property type="entry name" value="alpha-helical ferredoxin"/>
    <property type="match status" value="1"/>
</dbReference>
<dbReference type="GO" id="GO:0009055">
    <property type="term" value="F:electron transfer activity"/>
    <property type="evidence" value="ECO:0007669"/>
    <property type="project" value="InterPro"/>
</dbReference>
<dbReference type="Pfam" id="PF01512">
    <property type="entry name" value="Complex1_51K"/>
    <property type="match status" value="1"/>
</dbReference>
<dbReference type="AlphaFoldDB" id="A0A9D1X8N0"/>
<reference evidence="10" key="1">
    <citation type="journal article" date="2021" name="PeerJ">
        <title>Extensive microbial diversity within the chicken gut microbiome revealed by metagenomics and culture.</title>
        <authorList>
            <person name="Gilroy R."/>
            <person name="Ravi A."/>
            <person name="Getino M."/>
            <person name="Pursley I."/>
            <person name="Horton D.L."/>
            <person name="Alikhan N.F."/>
            <person name="Baker D."/>
            <person name="Gharbi K."/>
            <person name="Hall N."/>
            <person name="Watson M."/>
            <person name="Adriaenssens E.M."/>
            <person name="Foster-Nyarko E."/>
            <person name="Jarju S."/>
            <person name="Secka A."/>
            <person name="Antonio M."/>
            <person name="Oren A."/>
            <person name="Chaudhuri R.R."/>
            <person name="La Ragione R."/>
            <person name="Hildebrand F."/>
            <person name="Pallen M.J."/>
        </authorList>
    </citation>
    <scope>NUCLEOTIDE SEQUENCE</scope>
    <source>
        <strain evidence="10">ChiGjej6B6-14162</strain>
    </source>
</reference>
<evidence type="ECO:0000256" key="3">
    <source>
        <dbReference type="ARBA" id="ARBA00022723"/>
    </source>
</evidence>
<keyword evidence="7 8" id="KW-0411">Iron-sulfur</keyword>
<reference evidence="10" key="2">
    <citation type="submission" date="2021-04" db="EMBL/GenBank/DDBJ databases">
        <authorList>
            <person name="Gilroy R."/>
        </authorList>
    </citation>
    <scope>NUCLEOTIDE SEQUENCE</scope>
    <source>
        <strain evidence="10">ChiGjej6B6-14162</strain>
    </source>
</reference>
<comment type="function">
    <text evidence="8">Part of a membrane-bound complex that couples electron transfer with translocation of ions across the membrane.</text>
</comment>
<dbReference type="Proteomes" id="UP000886740">
    <property type="component" value="Unassembled WGS sequence"/>
</dbReference>
<dbReference type="EC" id="7.-.-.-" evidence="8"/>
<feature type="binding site" evidence="8">
    <location>
        <position position="368"/>
    </location>
    <ligand>
        <name>[4Fe-4S] cluster</name>
        <dbReference type="ChEBI" id="CHEBI:49883"/>
        <label>1</label>
    </ligand>
</feature>
<protein>
    <recommendedName>
        <fullName evidence="8">Ion-translocating oxidoreductase complex subunit C</fullName>
        <ecNumber evidence="8">7.-.-.-</ecNumber>
    </recommendedName>
    <alternativeName>
        <fullName evidence="8">Rnf electron transport complex subunit C</fullName>
    </alternativeName>
</protein>
<keyword evidence="8" id="KW-0472">Membrane</keyword>
<evidence type="ECO:0000256" key="2">
    <source>
        <dbReference type="ARBA" id="ARBA00022485"/>
    </source>
</evidence>
<evidence type="ECO:0000313" key="10">
    <source>
        <dbReference type="EMBL" id="HIX74542.1"/>
    </source>
</evidence>
<comment type="caution">
    <text evidence="10">The sequence shown here is derived from an EMBL/GenBank/DDBJ whole genome shotgun (WGS) entry which is preliminary data.</text>
</comment>
<dbReference type="NCBIfam" id="TIGR01945">
    <property type="entry name" value="rnfC"/>
    <property type="match status" value="1"/>
</dbReference>
<dbReference type="InterPro" id="IPR026902">
    <property type="entry name" value="RnfC_N"/>
</dbReference>
<dbReference type="Gene3D" id="3.30.70.20">
    <property type="match status" value="1"/>
</dbReference>
<evidence type="ECO:0000256" key="6">
    <source>
        <dbReference type="ARBA" id="ARBA00023004"/>
    </source>
</evidence>
<evidence type="ECO:0000256" key="8">
    <source>
        <dbReference type="HAMAP-Rule" id="MF_00461"/>
    </source>
</evidence>
<accession>A0A9D1X8N0</accession>
<sequence length="443" mass="47042">MLRTFRIGGIHPPENKLSAGKKIETLALPKQVIIPLGQHIGAPAQALVKKGDLVKVGTLLAKAGGFVSANIHSSVSGKVNKIDNVLDASGYKKPAIYIDVEGDEWEESIDRSEDLVKECSLSPKEIIDKIAQAGIVGLGGATFPTHVKLMPPPGSKPEIVIINAVECEPYLTSDHSLMMEKGEQILVGVSILMKAVNVNKAVIGVENNKSDAIAHLSKLAAGYKGIEVMPLKVRYPQGGEKQLIDAVIKRQVKSGALPISTGAIVQNVGTAYAIYEAVQKNKPLFERVVTVTGKAVAKPSNLLVRIGTPIANLIEAAGGLPENTGKIIGGGPMMGKALISADVPVTKGSSGVLLLTREESVRKPMGNCIRCAKCVNACPMGLVPSLLMNATEFKNWELAEKNHITDCIECGSCSYTCPANRPLLDNIRFGKGKVMAIIRARKS</sequence>
<keyword evidence="8" id="KW-1003">Cell membrane</keyword>
<dbReference type="InterPro" id="IPR037225">
    <property type="entry name" value="Nuo51_FMN-bd_sf"/>
</dbReference>
<keyword evidence="5 8" id="KW-0249">Electron transport</keyword>
<feature type="binding site" evidence="8">
    <location>
        <position position="417"/>
    </location>
    <ligand>
        <name>[4Fe-4S] cluster</name>
        <dbReference type="ChEBI" id="CHEBI:49883"/>
        <label>1</label>
    </ligand>
</feature>
<comment type="subunit">
    <text evidence="8">The complex is composed of six subunits: RnfA, RnfB, RnfC, RnfD, RnfE and RnfG.</text>
</comment>
<evidence type="ECO:0000256" key="4">
    <source>
        <dbReference type="ARBA" id="ARBA00022737"/>
    </source>
</evidence>
<organism evidence="10 11">
    <name type="scientific">Candidatus Parabacteroides intestinipullorum</name>
    <dbReference type="NCBI Taxonomy" id="2838723"/>
    <lineage>
        <taxon>Bacteria</taxon>
        <taxon>Pseudomonadati</taxon>
        <taxon>Bacteroidota</taxon>
        <taxon>Bacteroidia</taxon>
        <taxon>Bacteroidales</taxon>
        <taxon>Tannerellaceae</taxon>
        <taxon>Parabacteroides</taxon>
    </lineage>
</organism>
<comment type="subcellular location">
    <subcellularLocation>
        <location evidence="8">Cell membrane</location>
        <topology evidence="8">Peripheral membrane protein</topology>
    </subcellularLocation>
</comment>
<dbReference type="InterPro" id="IPR017896">
    <property type="entry name" value="4Fe4S_Fe-S-bd"/>
</dbReference>
<dbReference type="NCBIfam" id="NF003454">
    <property type="entry name" value="PRK05035.1"/>
    <property type="match status" value="1"/>
</dbReference>
<comment type="cofactor">
    <cofactor evidence="8">
        <name>[4Fe-4S] cluster</name>
        <dbReference type="ChEBI" id="CHEBI:49883"/>
    </cofactor>
    <text evidence="8">Binds 2 [4Fe-4S] clusters per subunit.</text>
</comment>
<feature type="binding site" evidence="8">
    <location>
        <position position="378"/>
    </location>
    <ligand>
        <name>[4Fe-4S] cluster</name>
        <dbReference type="ChEBI" id="CHEBI:49883"/>
        <label>2</label>
    </ligand>
</feature>
<comment type="similarity">
    <text evidence="8">Belongs to the 4Fe4S bacterial-type ferredoxin family. RnfC subfamily.</text>
</comment>
<evidence type="ECO:0000256" key="7">
    <source>
        <dbReference type="ARBA" id="ARBA00023014"/>
    </source>
</evidence>
<feature type="binding site" evidence="8">
    <location>
        <position position="371"/>
    </location>
    <ligand>
        <name>[4Fe-4S] cluster</name>
        <dbReference type="ChEBI" id="CHEBI:49883"/>
        <label>1</label>
    </ligand>
</feature>
<keyword evidence="4 8" id="KW-0677">Repeat</keyword>
<dbReference type="SUPFAM" id="SSF142019">
    <property type="entry name" value="Nqo1 FMN-binding domain-like"/>
    <property type="match status" value="1"/>
</dbReference>
<proteinExistence type="inferred from homology"/>
<dbReference type="Pfam" id="PF10531">
    <property type="entry name" value="SLBB"/>
    <property type="match status" value="1"/>
</dbReference>
<dbReference type="PANTHER" id="PTHR43034">
    <property type="entry name" value="ION-TRANSLOCATING OXIDOREDUCTASE COMPLEX SUBUNIT C"/>
    <property type="match status" value="1"/>
</dbReference>
<dbReference type="InterPro" id="IPR019554">
    <property type="entry name" value="Soluble_ligand-bd"/>
</dbReference>
<name>A0A9D1X8N0_9BACT</name>
<feature type="domain" description="4Fe-4S ferredoxin-type" evidence="9">
    <location>
        <begin position="358"/>
        <end position="389"/>
    </location>
</feature>
<keyword evidence="6 8" id="KW-0408">Iron</keyword>
<evidence type="ECO:0000313" key="11">
    <source>
        <dbReference type="Proteomes" id="UP000886740"/>
    </source>
</evidence>
<evidence type="ECO:0000256" key="5">
    <source>
        <dbReference type="ARBA" id="ARBA00022982"/>
    </source>
</evidence>
<dbReference type="PANTHER" id="PTHR43034:SF2">
    <property type="entry name" value="ION-TRANSLOCATING OXIDOREDUCTASE COMPLEX SUBUNIT C"/>
    <property type="match status" value="1"/>
</dbReference>
<keyword evidence="8" id="KW-1278">Translocase</keyword>
<dbReference type="GO" id="GO:0005886">
    <property type="term" value="C:plasma membrane"/>
    <property type="evidence" value="ECO:0007669"/>
    <property type="project" value="UniProtKB-SubCell"/>
</dbReference>
<feature type="domain" description="4Fe-4S ferredoxin-type" evidence="9">
    <location>
        <begin position="397"/>
        <end position="427"/>
    </location>
</feature>
<keyword evidence="3 8" id="KW-0479">Metal-binding</keyword>
<evidence type="ECO:0000259" key="9">
    <source>
        <dbReference type="PROSITE" id="PS51379"/>
    </source>
</evidence>
<gene>
    <name evidence="10" type="primary">rsxC</name>
    <name evidence="8" type="synonym">rnfC</name>
    <name evidence="10" type="ORF">H9977_05870</name>
</gene>
<dbReference type="PROSITE" id="PS00198">
    <property type="entry name" value="4FE4S_FER_1"/>
    <property type="match status" value="2"/>
</dbReference>
<dbReference type="PROSITE" id="PS51379">
    <property type="entry name" value="4FE4S_FER_2"/>
    <property type="match status" value="2"/>
</dbReference>